<evidence type="ECO:0000256" key="2">
    <source>
        <dbReference type="SAM" id="SignalP"/>
    </source>
</evidence>
<evidence type="ECO:0000313" key="4">
    <source>
        <dbReference type="Proteomes" id="UP000576792"/>
    </source>
</evidence>
<dbReference type="RefSeq" id="WP_167951665.1">
    <property type="nucleotide sequence ID" value="NZ_BAAAPQ010000041.1"/>
</dbReference>
<name>A0A846S4X9_9MICO</name>
<proteinExistence type="predicted"/>
<dbReference type="AlphaFoldDB" id="A0A846S4X9"/>
<protein>
    <recommendedName>
        <fullName evidence="5">Lipoprotein</fullName>
    </recommendedName>
</protein>
<dbReference type="PROSITE" id="PS51257">
    <property type="entry name" value="PROKAR_LIPOPROTEIN"/>
    <property type="match status" value="1"/>
</dbReference>
<feature type="region of interest" description="Disordered" evidence="1">
    <location>
        <begin position="25"/>
        <end position="51"/>
    </location>
</feature>
<dbReference type="EMBL" id="JAATJN010000001">
    <property type="protein sequence ID" value="NJC58073.1"/>
    <property type="molecule type" value="Genomic_DNA"/>
</dbReference>
<feature type="compositionally biased region" description="Acidic residues" evidence="1">
    <location>
        <begin position="156"/>
        <end position="165"/>
    </location>
</feature>
<reference evidence="3 4" key="1">
    <citation type="submission" date="2020-03" db="EMBL/GenBank/DDBJ databases">
        <title>Sequencing the genomes of 1000 actinobacteria strains.</title>
        <authorList>
            <person name="Klenk H.-P."/>
        </authorList>
    </citation>
    <scope>NUCLEOTIDE SEQUENCE [LARGE SCALE GENOMIC DNA]</scope>
    <source>
        <strain evidence="3 4">DSM 18964</strain>
    </source>
</reference>
<evidence type="ECO:0000313" key="3">
    <source>
        <dbReference type="EMBL" id="NJC58073.1"/>
    </source>
</evidence>
<evidence type="ECO:0000256" key="1">
    <source>
        <dbReference type="SAM" id="MobiDB-lite"/>
    </source>
</evidence>
<sequence length="165" mass="17622">MMSVPRGASALIVAFALALGGCSSPESETSDIEAGQAAEVPSSDFDSTDEVGDFLNNTIDDAHVHRESESNPDFAHETDADRLHVEFPSEGMLNTDKKATADAVQAAGSATFDYDVLMVTGSTDTGTWSYIYSAETVEAMTKDDSPVEADTVWESADQDFDSVHR</sequence>
<feature type="region of interest" description="Disordered" evidence="1">
    <location>
        <begin position="143"/>
        <end position="165"/>
    </location>
</feature>
<organism evidence="3 4">
    <name type="scientific">Brevibacterium marinum</name>
    <dbReference type="NCBI Taxonomy" id="418643"/>
    <lineage>
        <taxon>Bacteria</taxon>
        <taxon>Bacillati</taxon>
        <taxon>Actinomycetota</taxon>
        <taxon>Actinomycetes</taxon>
        <taxon>Micrococcales</taxon>
        <taxon>Brevibacteriaceae</taxon>
        <taxon>Brevibacterium</taxon>
    </lineage>
</organism>
<evidence type="ECO:0008006" key="5">
    <source>
        <dbReference type="Google" id="ProtNLM"/>
    </source>
</evidence>
<gene>
    <name evidence="3" type="ORF">BKA07_003108</name>
</gene>
<dbReference type="Proteomes" id="UP000576792">
    <property type="component" value="Unassembled WGS sequence"/>
</dbReference>
<accession>A0A846S4X9</accession>
<keyword evidence="2" id="KW-0732">Signal</keyword>
<feature type="signal peptide" evidence="2">
    <location>
        <begin position="1"/>
        <end position="18"/>
    </location>
</feature>
<comment type="caution">
    <text evidence="3">The sequence shown here is derived from an EMBL/GenBank/DDBJ whole genome shotgun (WGS) entry which is preliminary data.</text>
</comment>
<keyword evidence="4" id="KW-1185">Reference proteome</keyword>
<feature type="chain" id="PRO_5039504501" description="Lipoprotein" evidence="2">
    <location>
        <begin position="19"/>
        <end position="165"/>
    </location>
</feature>